<dbReference type="PROSITE" id="PS51257">
    <property type="entry name" value="PROKAR_LIPOPROTEIN"/>
    <property type="match status" value="1"/>
</dbReference>
<dbReference type="KEGG" id="rbc:BN938_0095"/>
<proteinExistence type="predicted"/>
<evidence type="ECO:0000313" key="2">
    <source>
        <dbReference type="EMBL" id="CDN30202.1"/>
    </source>
</evidence>
<dbReference type="Proteomes" id="UP000027616">
    <property type="component" value="Chromosome I"/>
</dbReference>
<accession>A0A060R5V1</accession>
<dbReference type="AlphaFoldDB" id="A0A060R5V1"/>
<dbReference type="SUPFAM" id="SSF50998">
    <property type="entry name" value="Quinoprotein alcohol dehydrogenase-like"/>
    <property type="match status" value="1"/>
</dbReference>
<organism evidence="2 3">
    <name type="scientific">Mucinivorans hirudinis</name>
    <dbReference type="NCBI Taxonomy" id="1433126"/>
    <lineage>
        <taxon>Bacteria</taxon>
        <taxon>Pseudomonadati</taxon>
        <taxon>Bacteroidota</taxon>
        <taxon>Bacteroidia</taxon>
        <taxon>Bacteroidales</taxon>
        <taxon>Rikenellaceae</taxon>
        <taxon>Mucinivorans</taxon>
    </lineage>
</organism>
<sequence length="405" mass="45777">MLRNTSSLITVILLLLSCSTKSLESRVQTIFLESEISNPAGIKVSDIGTKIKYVPLESTDSTMLIGNNPKATIYQDKIIVASENTTIKVFDAATGKFLHTIGDLSRSGKGSDDLITFVLNPYNGELLVSAFEIFSYRVWDVDGNFLRTMRIPNLRDKISIYAGASDLTNFVSRDRVVINSGSYLNFFNTGDTIVKSIQIGDTSAECLSKNFDWMQLIPNYPGTNGTIKSEFVYRYTISPQRKTVVFPEERVFHRYDDKLFLKEIYSPKCYRIENDTLIETFIFDAGRLNPSAEELYTGDNLDKRAKVAQVIENDAYVYFECVYGDGYIGLYDKKNDKVKMACANSVADDINDYIPLKIYTVSDKGNFAAIINPYEIMEWIEENPNKKNLLPKVKENDNVIIAVIE</sequence>
<dbReference type="eggNOG" id="COG3391">
    <property type="taxonomic scope" value="Bacteria"/>
</dbReference>
<dbReference type="Gene3D" id="2.130.10.10">
    <property type="entry name" value="YVTN repeat-like/Quinoprotein amine dehydrogenase"/>
    <property type="match status" value="1"/>
</dbReference>
<dbReference type="InterPro" id="IPR032558">
    <property type="entry name" value="DUF4934"/>
</dbReference>
<dbReference type="Pfam" id="PF16288">
    <property type="entry name" value="DUF4934"/>
    <property type="match status" value="1"/>
</dbReference>
<evidence type="ECO:0000259" key="1">
    <source>
        <dbReference type="Pfam" id="PF16288"/>
    </source>
</evidence>
<dbReference type="InterPro" id="IPR015943">
    <property type="entry name" value="WD40/YVTN_repeat-like_dom_sf"/>
</dbReference>
<dbReference type="EMBL" id="HG934468">
    <property type="protein sequence ID" value="CDN30202.1"/>
    <property type="molecule type" value="Genomic_DNA"/>
</dbReference>
<keyword evidence="3" id="KW-1185">Reference proteome</keyword>
<reference evidence="2 3" key="1">
    <citation type="journal article" date="2015" name="Genome Announc.">
        <title>Complete Genome Sequence of the Novel Leech Symbiont Mucinivorans hirudinis M3T.</title>
        <authorList>
            <person name="Nelson M.C."/>
            <person name="Bomar L."/>
            <person name="Graf J."/>
        </authorList>
    </citation>
    <scope>NUCLEOTIDE SEQUENCE [LARGE SCALE GENOMIC DNA]</scope>
    <source>
        <strain evidence="3">M3</strain>
    </source>
</reference>
<name>A0A060R5V1_9BACT</name>
<dbReference type="HOGENOM" id="CLU_053283_0_0_10"/>
<feature type="domain" description="DUF4934" evidence="1">
    <location>
        <begin position="42"/>
        <end position="108"/>
    </location>
</feature>
<dbReference type="InterPro" id="IPR011047">
    <property type="entry name" value="Quinoprotein_ADH-like_sf"/>
</dbReference>
<gene>
    <name evidence="2" type="ORF">BN938_0095</name>
</gene>
<dbReference type="Pfam" id="PF17170">
    <property type="entry name" value="DUF5128"/>
    <property type="match status" value="1"/>
</dbReference>
<dbReference type="OrthoDB" id="1091820at2"/>
<protein>
    <recommendedName>
        <fullName evidence="1">DUF4934 domain-containing protein</fullName>
    </recommendedName>
</protein>
<evidence type="ECO:0000313" key="3">
    <source>
        <dbReference type="Proteomes" id="UP000027616"/>
    </source>
</evidence>